<evidence type="ECO:0000256" key="1">
    <source>
        <dbReference type="ARBA" id="ARBA00004370"/>
    </source>
</evidence>
<dbReference type="PROSITE" id="PS00018">
    <property type="entry name" value="EF_HAND_1"/>
    <property type="match status" value="2"/>
</dbReference>
<organism evidence="8 9">
    <name type="scientific">Porphyra umbilicalis</name>
    <name type="common">Purple laver</name>
    <name type="synonym">Red alga</name>
    <dbReference type="NCBI Taxonomy" id="2786"/>
    <lineage>
        <taxon>Eukaryota</taxon>
        <taxon>Rhodophyta</taxon>
        <taxon>Bangiophyceae</taxon>
        <taxon>Bangiales</taxon>
        <taxon>Bangiaceae</taxon>
        <taxon>Porphyra</taxon>
    </lineage>
</organism>
<dbReference type="PROSITE" id="PS51847">
    <property type="entry name" value="SMP"/>
    <property type="match status" value="1"/>
</dbReference>
<dbReference type="Pfam" id="PF13499">
    <property type="entry name" value="EF-hand_7"/>
    <property type="match status" value="1"/>
</dbReference>
<dbReference type="InterPro" id="IPR011992">
    <property type="entry name" value="EF-hand-dom_pair"/>
</dbReference>
<dbReference type="GO" id="GO:0016020">
    <property type="term" value="C:membrane"/>
    <property type="evidence" value="ECO:0007669"/>
    <property type="project" value="UniProtKB-SubCell"/>
</dbReference>
<keyword evidence="9" id="KW-1185">Reference proteome</keyword>
<dbReference type="Gene3D" id="2.60.40.150">
    <property type="entry name" value="C2 domain"/>
    <property type="match status" value="1"/>
</dbReference>
<gene>
    <name evidence="8" type="ORF">BU14_2737s0001</name>
</gene>
<feature type="non-terminal residue" evidence="8">
    <location>
        <position position="1"/>
    </location>
</feature>
<reference evidence="8 9" key="1">
    <citation type="submission" date="2017-03" db="EMBL/GenBank/DDBJ databases">
        <title>WGS assembly of Porphyra umbilicalis.</title>
        <authorList>
            <person name="Brawley S.H."/>
            <person name="Blouin N.A."/>
            <person name="Ficko-Blean E."/>
            <person name="Wheeler G.L."/>
            <person name="Lohr M."/>
            <person name="Goodson H.V."/>
            <person name="Jenkins J.W."/>
            <person name="Blaby-Haas C.E."/>
            <person name="Helliwell K.E."/>
            <person name="Chan C."/>
            <person name="Marriage T."/>
            <person name="Bhattacharya D."/>
            <person name="Klein A.S."/>
            <person name="Badis Y."/>
            <person name="Brodie J."/>
            <person name="Cao Y."/>
            <person name="Collen J."/>
            <person name="Dittami S.M."/>
            <person name="Gachon C.M."/>
            <person name="Green B.R."/>
            <person name="Karpowicz S."/>
            <person name="Kim J.W."/>
            <person name="Kudahl U."/>
            <person name="Lin S."/>
            <person name="Michel G."/>
            <person name="Mittag M."/>
            <person name="Olson B.J."/>
            <person name="Pangilinan J."/>
            <person name="Peng Y."/>
            <person name="Qiu H."/>
            <person name="Shu S."/>
            <person name="Singer J.T."/>
            <person name="Smith A.G."/>
            <person name="Sprecher B.N."/>
            <person name="Wagner V."/>
            <person name="Wang W."/>
            <person name="Wang Z.-Y."/>
            <person name="Yan J."/>
            <person name="Yarish C."/>
            <person name="Zoeuner-Riek S."/>
            <person name="Zhuang Y."/>
            <person name="Zou Y."/>
            <person name="Lindquist E.A."/>
            <person name="Grimwood J."/>
            <person name="Barry K."/>
            <person name="Rokhsar D.S."/>
            <person name="Schmutz J."/>
            <person name="Stiller J.W."/>
            <person name="Grossman A.R."/>
            <person name="Prochnik S.E."/>
        </authorList>
    </citation>
    <scope>NUCLEOTIDE SEQUENCE [LARGE SCALE GENOMIC DNA]</scope>
    <source>
        <strain evidence="8">4086291</strain>
    </source>
</reference>
<evidence type="ECO:0000259" key="7">
    <source>
        <dbReference type="PROSITE" id="PS51847"/>
    </source>
</evidence>
<dbReference type="GO" id="GO:0006869">
    <property type="term" value="P:lipid transport"/>
    <property type="evidence" value="ECO:0007669"/>
    <property type="project" value="UniProtKB-KW"/>
</dbReference>
<evidence type="ECO:0000313" key="8">
    <source>
        <dbReference type="EMBL" id="OSX68473.1"/>
    </source>
</evidence>
<evidence type="ECO:0000256" key="6">
    <source>
        <dbReference type="ARBA" id="ARBA00023136"/>
    </source>
</evidence>
<keyword evidence="4" id="KW-0445">Lipid transport</keyword>
<evidence type="ECO:0000256" key="2">
    <source>
        <dbReference type="ARBA" id="ARBA00022448"/>
    </source>
</evidence>
<evidence type="ECO:0000256" key="3">
    <source>
        <dbReference type="ARBA" id="ARBA00022837"/>
    </source>
</evidence>
<dbReference type="PANTHER" id="PTHR47261">
    <property type="entry name" value="CALCIUM-DEPENDENT LIPID-BINDING (CALB DOMAIN) FAMILY PROTEIN"/>
    <property type="match status" value="1"/>
</dbReference>
<feature type="non-terminal residue" evidence="8">
    <location>
        <position position="478"/>
    </location>
</feature>
<dbReference type="SUPFAM" id="SSF49562">
    <property type="entry name" value="C2 domain (Calcium/lipid-binding domain, CaLB)"/>
    <property type="match status" value="1"/>
</dbReference>
<dbReference type="Gene3D" id="1.10.238.10">
    <property type="entry name" value="EF-hand"/>
    <property type="match status" value="1"/>
</dbReference>
<dbReference type="Proteomes" id="UP000218209">
    <property type="component" value="Unassembled WGS sequence"/>
</dbReference>
<keyword evidence="2" id="KW-0813">Transport</keyword>
<proteinExistence type="predicted"/>
<dbReference type="InterPro" id="IPR002048">
    <property type="entry name" value="EF_hand_dom"/>
</dbReference>
<keyword evidence="3" id="KW-0106">Calcium</keyword>
<dbReference type="CDD" id="cd21669">
    <property type="entry name" value="SMP_SF"/>
    <property type="match status" value="1"/>
</dbReference>
<feature type="domain" description="SMP-LTD" evidence="7">
    <location>
        <begin position="39"/>
        <end position="227"/>
    </location>
</feature>
<keyword evidence="5" id="KW-0446">Lipid-binding</keyword>
<dbReference type="InterPro" id="IPR000008">
    <property type="entry name" value="C2_dom"/>
</dbReference>
<evidence type="ECO:0000313" key="9">
    <source>
        <dbReference type="Proteomes" id="UP000218209"/>
    </source>
</evidence>
<protein>
    <recommendedName>
        <fullName evidence="7">SMP-LTD domain-containing protein</fullName>
    </recommendedName>
</protein>
<evidence type="ECO:0000256" key="4">
    <source>
        <dbReference type="ARBA" id="ARBA00023055"/>
    </source>
</evidence>
<comment type="subcellular location">
    <subcellularLocation>
        <location evidence="1">Membrane</location>
    </subcellularLocation>
</comment>
<name>A0A1X6NJF1_PORUM</name>
<dbReference type="AlphaFoldDB" id="A0A1X6NJF1"/>
<sequence length="478" mass="48261">AGGGGGGFYGGAASAFGASASAAAATAAAVAVDEAADGAGENALWLNASLRSAWRLLRKSTAALISTVLQPAVDASALPPLVAGVTIEGLTLGSRPPLVRSIRRLPSRALSDVQFQFDVRLVGDLTMDLSVAFALPGGVALRVPVTVRDLDVSARVWVAVSMVPLTPYVRFVRWALLARPTVSMELSLGRRLPLTAVPVLSGLIRRILSRDVPKAFLFPNTAVIDLLGDEDPLGRGGGAAGGATPAGFGVADVFSSSDDEARAAAAAGNADALKDAFPALYGLFESLDLDSDGSLTVAELHVGLCDWGLSTTDVGALAARLDVNGDGCVSWPEFAAVWPTIRASLVPHRYDGVLAGVVYLADGVPAPAVGASDAYVRLTVGGRAVTTKRDSETETRGGGRGRAVWNESFELLVERPASAVLVVEVCEAATFALGVAALPPLTADAVAAAAAATADGGDGWADGVDGGAAAAAAAGDGD</sequence>
<dbReference type="PANTHER" id="PTHR47261:SF4">
    <property type="entry name" value="C2 DOMAIN-CONTAINING PROTEIN"/>
    <property type="match status" value="1"/>
</dbReference>
<dbReference type="OrthoDB" id="26525at2759"/>
<dbReference type="SUPFAM" id="SSF47473">
    <property type="entry name" value="EF-hand"/>
    <property type="match status" value="1"/>
</dbReference>
<dbReference type="InterPro" id="IPR018247">
    <property type="entry name" value="EF_Hand_1_Ca_BS"/>
</dbReference>
<dbReference type="EMBL" id="KV920503">
    <property type="protein sequence ID" value="OSX68473.1"/>
    <property type="molecule type" value="Genomic_DNA"/>
</dbReference>
<evidence type="ECO:0000256" key="5">
    <source>
        <dbReference type="ARBA" id="ARBA00023121"/>
    </source>
</evidence>
<keyword evidence="6" id="KW-0472">Membrane</keyword>
<dbReference type="GO" id="GO:0008289">
    <property type="term" value="F:lipid binding"/>
    <property type="evidence" value="ECO:0007669"/>
    <property type="project" value="UniProtKB-KW"/>
</dbReference>
<dbReference type="CDD" id="cd00030">
    <property type="entry name" value="C2"/>
    <property type="match status" value="1"/>
</dbReference>
<dbReference type="Pfam" id="PF00168">
    <property type="entry name" value="C2"/>
    <property type="match status" value="1"/>
</dbReference>
<dbReference type="GO" id="GO:0005509">
    <property type="term" value="F:calcium ion binding"/>
    <property type="evidence" value="ECO:0007669"/>
    <property type="project" value="InterPro"/>
</dbReference>
<dbReference type="InterPro" id="IPR035892">
    <property type="entry name" value="C2_domain_sf"/>
</dbReference>
<accession>A0A1X6NJF1</accession>
<dbReference type="InterPro" id="IPR031468">
    <property type="entry name" value="SMP_LBD"/>
</dbReference>